<dbReference type="AlphaFoldDB" id="A0AAV7UEM8"/>
<comment type="caution">
    <text evidence="3">The sequence shown here is derived from an EMBL/GenBank/DDBJ whole genome shotgun (WGS) entry which is preliminary data.</text>
</comment>
<evidence type="ECO:0000259" key="2">
    <source>
        <dbReference type="SMART" id="SM00225"/>
    </source>
</evidence>
<protein>
    <recommendedName>
        <fullName evidence="2">BTB domain-containing protein</fullName>
    </recommendedName>
</protein>
<dbReference type="SMART" id="SM00225">
    <property type="entry name" value="BTB"/>
    <property type="match status" value="1"/>
</dbReference>
<dbReference type="PANTHER" id="PTHR14499:SF4">
    <property type="entry name" value="BTB_POZ DOMAIN-CONTAINING PROTEIN KCTD18"/>
    <property type="match status" value="1"/>
</dbReference>
<dbReference type="Pfam" id="PF19321">
    <property type="entry name" value="KCTD18_C"/>
    <property type="match status" value="1"/>
</dbReference>
<accession>A0AAV7UEM8</accession>
<dbReference type="Gene3D" id="3.30.710.10">
    <property type="entry name" value="Potassium Channel Kv1.1, Chain A"/>
    <property type="match status" value="1"/>
</dbReference>
<dbReference type="InterPro" id="IPR045704">
    <property type="entry name" value="KCTD18_C"/>
</dbReference>
<evidence type="ECO:0000256" key="1">
    <source>
        <dbReference type="SAM" id="MobiDB-lite"/>
    </source>
</evidence>
<dbReference type="SUPFAM" id="SSF54695">
    <property type="entry name" value="POZ domain"/>
    <property type="match status" value="1"/>
</dbReference>
<feature type="region of interest" description="Disordered" evidence="1">
    <location>
        <begin position="329"/>
        <end position="381"/>
    </location>
</feature>
<reference evidence="3" key="1">
    <citation type="journal article" date="2022" name="bioRxiv">
        <title>Sequencing and chromosome-scale assembly of the giantPleurodeles waltlgenome.</title>
        <authorList>
            <person name="Brown T."/>
            <person name="Elewa A."/>
            <person name="Iarovenko S."/>
            <person name="Subramanian E."/>
            <person name="Araus A.J."/>
            <person name="Petzold A."/>
            <person name="Susuki M."/>
            <person name="Suzuki K.-i.T."/>
            <person name="Hayashi T."/>
            <person name="Toyoda A."/>
            <person name="Oliveira C."/>
            <person name="Osipova E."/>
            <person name="Leigh N.D."/>
            <person name="Simon A."/>
            <person name="Yun M.H."/>
        </authorList>
    </citation>
    <scope>NUCLEOTIDE SEQUENCE</scope>
    <source>
        <strain evidence="3">20211129_DDA</strain>
        <tissue evidence="3">Liver</tissue>
    </source>
</reference>
<dbReference type="InterPro" id="IPR011333">
    <property type="entry name" value="SKP1/BTB/POZ_sf"/>
</dbReference>
<evidence type="ECO:0000313" key="4">
    <source>
        <dbReference type="Proteomes" id="UP001066276"/>
    </source>
</evidence>
<dbReference type="InterPro" id="IPR000210">
    <property type="entry name" value="BTB/POZ_dom"/>
</dbReference>
<feature type="domain" description="BTB" evidence="2">
    <location>
        <begin position="42"/>
        <end position="142"/>
    </location>
</feature>
<dbReference type="Pfam" id="PF02214">
    <property type="entry name" value="BTB_2"/>
    <property type="match status" value="1"/>
</dbReference>
<dbReference type="PANTHER" id="PTHR14499">
    <property type="entry name" value="POTASSIUM CHANNEL TETRAMERIZATION DOMAIN-CONTAINING"/>
    <property type="match status" value="1"/>
</dbReference>
<dbReference type="EMBL" id="JANPWB010000005">
    <property type="protein sequence ID" value="KAJ1187332.1"/>
    <property type="molecule type" value="Genomic_DNA"/>
</dbReference>
<dbReference type="InterPro" id="IPR003131">
    <property type="entry name" value="T1-type_BTB"/>
</dbReference>
<dbReference type="Proteomes" id="UP001066276">
    <property type="component" value="Chromosome 3_1"/>
</dbReference>
<dbReference type="GO" id="GO:0051260">
    <property type="term" value="P:protein homooligomerization"/>
    <property type="evidence" value="ECO:0007669"/>
    <property type="project" value="InterPro"/>
</dbReference>
<name>A0AAV7UEM8_PLEWA</name>
<organism evidence="3 4">
    <name type="scientific">Pleurodeles waltl</name>
    <name type="common">Iberian ribbed newt</name>
    <dbReference type="NCBI Taxonomy" id="8319"/>
    <lineage>
        <taxon>Eukaryota</taxon>
        <taxon>Metazoa</taxon>
        <taxon>Chordata</taxon>
        <taxon>Craniata</taxon>
        <taxon>Vertebrata</taxon>
        <taxon>Euteleostomi</taxon>
        <taxon>Amphibia</taxon>
        <taxon>Batrachia</taxon>
        <taxon>Caudata</taxon>
        <taxon>Salamandroidea</taxon>
        <taxon>Salamandridae</taxon>
        <taxon>Pleurodelinae</taxon>
        <taxon>Pleurodeles</taxon>
    </lineage>
</organism>
<feature type="compositionally biased region" description="Basic and acidic residues" evidence="1">
    <location>
        <begin position="354"/>
        <end position="366"/>
    </location>
</feature>
<keyword evidence="4" id="KW-1185">Reference proteome</keyword>
<sequence length="381" mass="42728">MESVQPPSGLSVCAVKGDDHDLPATSSAVTENNGFGQDDISEILQLNVGGCIFTARRESLCRFKDSMLAAMFSGRFPLKKDEHGACLIDRNGNLFRYILDYLHGEVAVPTDCSTQIALQEEADYFGIPYPYNLIDHLANEMEAYCIKSSLEIKKVLSEFCDSYDLLCTQPTVWVLHYLNTCGASCESKIIGVYATKEDGTDAIHSQLGGKIHSKSVHKREAGNNVQYIWSYYSPAELKNMMDAFDAWKGKGVSYWRVPQEMIECWTLEERPLQGNPDHMPTVQRRRIIDFSEEEQEVVTSKASHKPIRFSGPSTSTQIKIKNSTAVKVPALDTSKTPPRVTIPIKRSSNGGTTKEVDLKRSREERNVNVPSRWPPRRAQVL</sequence>
<proteinExistence type="predicted"/>
<dbReference type="CDD" id="cd18372">
    <property type="entry name" value="BTB_POZ_KCTD18"/>
    <property type="match status" value="1"/>
</dbReference>
<gene>
    <name evidence="3" type="ORF">NDU88_004109</name>
</gene>
<evidence type="ECO:0000313" key="3">
    <source>
        <dbReference type="EMBL" id="KAJ1187332.1"/>
    </source>
</evidence>